<feature type="compositionally biased region" description="Low complexity" evidence="1">
    <location>
        <begin position="290"/>
        <end position="299"/>
    </location>
</feature>
<dbReference type="RefSeq" id="XP_040654227.1">
    <property type="nucleotide sequence ID" value="XM_040804123.1"/>
</dbReference>
<proteinExistence type="predicted"/>
<feature type="compositionally biased region" description="Low complexity" evidence="1">
    <location>
        <begin position="309"/>
        <end position="323"/>
    </location>
</feature>
<comment type="caution">
    <text evidence="2">The sequence shown here is derived from an EMBL/GenBank/DDBJ whole genome shotgun (WGS) entry which is preliminary data.</text>
</comment>
<organism evidence="2 3">
    <name type="scientific">Drechmeria coniospora</name>
    <name type="common">Nematophagous fungus</name>
    <name type="synonym">Meria coniospora</name>
    <dbReference type="NCBI Taxonomy" id="98403"/>
    <lineage>
        <taxon>Eukaryota</taxon>
        <taxon>Fungi</taxon>
        <taxon>Dikarya</taxon>
        <taxon>Ascomycota</taxon>
        <taxon>Pezizomycotina</taxon>
        <taxon>Sordariomycetes</taxon>
        <taxon>Hypocreomycetidae</taxon>
        <taxon>Hypocreales</taxon>
        <taxon>Ophiocordycipitaceae</taxon>
        <taxon>Drechmeria</taxon>
    </lineage>
</organism>
<feature type="region of interest" description="Disordered" evidence="1">
    <location>
        <begin position="1"/>
        <end position="42"/>
    </location>
</feature>
<keyword evidence="3" id="KW-1185">Reference proteome</keyword>
<evidence type="ECO:0000256" key="1">
    <source>
        <dbReference type="SAM" id="MobiDB-lite"/>
    </source>
</evidence>
<evidence type="ECO:0000313" key="2">
    <source>
        <dbReference type="EMBL" id="KYK54875.1"/>
    </source>
</evidence>
<dbReference type="Proteomes" id="UP000076580">
    <property type="component" value="Chromosome 03"/>
</dbReference>
<feature type="compositionally biased region" description="Low complexity" evidence="1">
    <location>
        <begin position="332"/>
        <end position="344"/>
    </location>
</feature>
<feature type="compositionally biased region" description="Polar residues" evidence="1">
    <location>
        <begin position="229"/>
        <end position="242"/>
    </location>
</feature>
<dbReference type="InParanoid" id="A0A151GCT9"/>
<dbReference type="STRING" id="98403.A0A151GCT9"/>
<dbReference type="EMBL" id="LAYC01000003">
    <property type="protein sequence ID" value="KYK54875.1"/>
    <property type="molecule type" value="Genomic_DNA"/>
</dbReference>
<feature type="region of interest" description="Disordered" evidence="1">
    <location>
        <begin position="206"/>
        <end position="367"/>
    </location>
</feature>
<feature type="compositionally biased region" description="Basic and acidic residues" evidence="1">
    <location>
        <begin position="85"/>
        <end position="96"/>
    </location>
</feature>
<dbReference type="AlphaFoldDB" id="A0A151GCT9"/>
<accession>A0A151GCT9</accession>
<dbReference type="GeneID" id="63719479"/>
<feature type="compositionally biased region" description="Polar residues" evidence="1">
    <location>
        <begin position="358"/>
        <end position="367"/>
    </location>
</feature>
<feature type="compositionally biased region" description="Low complexity" evidence="1">
    <location>
        <begin position="103"/>
        <end position="136"/>
    </location>
</feature>
<sequence length="496" mass="54701">MEGSVENKRRSFMGIPTSLRPSKGKLQRLWPGSRNSTAGGEFEDFKKWFDSELGVGHDAMDASDEPMHPLRPVSSSDSANRIRIYGREEYEAEERNGGAGTNSPTSSSPSTIGEPLSRSFTTPPPSTTLTATQLSPIIEHAGTHGEWADEVEPELPPLPRRTKTPVHPKQLERAALLRRPSSSDDVTVLSSSVSLMSMEREYEDLVEYDDGDIPDVPTIDAKYLRSPAPSASTTDPKSLASPSPSPYRTPDVSMIDPKYLRSRDPSYRKPVNGAGAGDSPSQRRSRARPHSQYQSQPAPQHQPQPQPQHQPQQQQPQQQQQQPQQPPLLARPPSYSQPLLQPQPHTRARLRSGWRTPSPVSDDSTIVGSWEDNAAVRVVVNEKASPFSPPATPPQRLDVAYRRESVAGFHDSLVLLARELSSAFAFGFPAGDNGTTELQVWVMIEAYKRLRQRMAAAGVENAATAAIDCWLESLCSVYKDMTDGAPAGEFTLRDWR</sequence>
<evidence type="ECO:0000313" key="3">
    <source>
        <dbReference type="Proteomes" id="UP000076580"/>
    </source>
</evidence>
<name>A0A151GCT9_DRECN</name>
<reference evidence="2 3" key="1">
    <citation type="journal article" date="2016" name="Sci. Rep.">
        <title>Insights into Adaptations to a Near-Obligate Nematode Endoparasitic Lifestyle from the Finished Genome of Drechmeria coniospora.</title>
        <authorList>
            <person name="Zhang L."/>
            <person name="Zhou Z."/>
            <person name="Guo Q."/>
            <person name="Fokkens L."/>
            <person name="Miskei M."/>
            <person name="Pocsi I."/>
            <person name="Zhang W."/>
            <person name="Chen M."/>
            <person name="Wang L."/>
            <person name="Sun Y."/>
            <person name="Donzelli B.G."/>
            <person name="Gibson D.M."/>
            <person name="Nelson D.R."/>
            <person name="Luo J.G."/>
            <person name="Rep M."/>
            <person name="Liu H."/>
            <person name="Yang S."/>
            <person name="Wang J."/>
            <person name="Krasnoff S.B."/>
            <person name="Xu Y."/>
            <person name="Molnar I."/>
            <person name="Lin M."/>
        </authorList>
    </citation>
    <scope>NUCLEOTIDE SEQUENCE [LARGE SCALE GENOMIC DNA]</scope>
    <source>
        <strain evidence="2 3">ARSEF 6962</strain>
    </source>
</reference>
<feature type="region of interest" description="Disordered" evidence="1">
    <location>
        <begin position="56"/>
        <end position="188"/>
    </location>
</feature>
<gene>
    <name evidence="2" type="ORF">DCS_06836</name>
</gene>
<feature type="compositionally biased region" description="Basic and acidic residues" evidence="1">
    <location>
        <begin position="258"/>
        <end position="267"/>
    </location>
</feature>
<protein>
    <submittedName>
        <fullName evidence="2">Uncharacterized protein</fullName>
    </submittedName>
</protein>